<proteinExistence type="predicted"/>
<protein>
    <submittedName>
        <fullName evidence="2">Uncharacterized protein</fullName>
    </submittedName>
</protein>
<feature type="chain" id="PRO_5020428320" evidence="1">
    <location>
        <begin position="17"/>
        <end position="167"/>
    </location>
</feature>
<name>A0A4U5PDN2_STECR</name>
<dbReference type="AlphaFoldDB" id="A0A4U5PDN2"/>
<dbReference type="Proteomes" id="UP000298663">
    <property type="component" value="Unassembled WGS sequence"/>
</dbReference>
<evidence type="ECO:0000313" key="2">
    <source>
        <dbReference type="EMBL" id="TKR94144.1"/>
    </source>
</evidence>
<comment type="caution">
    <text evidence="2">The sequence shown here is derived from an EMBL/GenBank/DDBJ whole genome shotgun (WGS) entry which is preliminary data.</text>
</comment>
<evidence type="ECO:0000256" key="1">
    <source>
        <dbReference type="SAM" id="SignalP"/>
    </source>
</evidence>
<reference evidence="2 3" key="2">
    <citation type="journal article" date="2019" name="G3 (Bethesda)">
        <title>Hybrid Assembly of the Genome of the Entomopathogenic Nematode Steinernema carpocapsae Identifies the X-Chromosome.</title>
        <authorList>
            <person name="Serra L."/>
            <person name="Macchietto M."/>
            <person name="Macias-Munoz A."/>
            <person name="McGill C.J."/>
            <person name="Rodriguez I.M."/>
            <person name="Rodriguez B."/>
            <person name="Murad R."/>
            <person name="Mortazavi A."/>
        </authorList>
    </citation>
    <scope>NUCLEOTIDE SEQUENCE [LARGE SCALE GENOMIC DNA]</scope>
    <source>
        <strain evidence="2 3">ALL</strain>
    </source>
</reference>
<feature type="signal peptide" evidence="1">
    <location>
        <begin position="1"/>
        <end position="16"/>
    </location>
</feature>
<accession>A0A4U5PDN2</accession>
<dbReference type="EMBL" id="AZBU02000002">
    <property type="protein sequence ID" value="TKR94144.1"/>
    <property type="molecule type" value="Genomic_DNA"/>
</dbReference>
<evidence type="ECO:0000313" key="3">
    <source>
        <dbReference type="Proteomes" id="UP000298663"/>
    </source>
</evidence>
<keyword evidence="1" id="KW-0732">Signal</keyword>
<keyword evidence="3" id="KW-1185">Reference proteome</keyword>
<reference evidence="2 3" key="1">
    <citation type="journal article" date="2015" name="Genome Biol.">
        <title>Comparative genomics of Steinernema reveals deeply conserved gene regulatory networks.</title>
        <authorList>
            <person name="Dillman A.R."/>
            <person name="Macchietto M."/>
            <person name="Porter C.F."/>
            <person name="Rogers A."/>
            <person name="Williams B."/>
            <person name="Antoshechkin I."/>
            <person name="Lee M.M."/>
            <person name="Goodwin Z."/>
            <person name="Lu X."/>
            <person name="Lewis E.E."/>
            <person name="Goodrich-Blair H."/>
            <person name="Stock S.P."/>
            <person name="Adams B.J."/>
            <person name="Sternberg P.W."/>
            <person name="Mortazavi A."/>
        </authorList>
    </citation>
    <scope>NUCLEOTIDE SEQUENCE [LARGE SCALE GENOMIC DNA]</scope>
    <source>
        <strain evidence="2 3">ALL</strain>
    </source>
</reference>
<organism evidence="2 3">
    <name type="scientific">Steinernema carpocapsae</name>
    <name type="common">Entomopathogenic nematode</name>
    <dbReference type="NCBI Taxonomy" id="34508"/>
    <lineage>
        <taxon>Eukaryota</taxon>
        <taxon>Metazoa</taxon>
        <taxon>Ecdysozoa</taxon>
        <taxon>Nematoda</taxon>
        <taxon>Chromadorea</taxon>
        <taxon>Rhabditida</taxon>
        <taxon>Tylenchina</taxon>
        <taxon>Panagrolaimomorpha</taxon>
        <taxon>Strongyloidoidea</taxon>
        <taxon>Steinernematidae</taxon>
        <taxon>Steinernema</taxon>
    </lineage>
</organism>
<gene>
    <name evidence="2" type="ORF">L596_008470</name>
</gene>
<sequence length="167" mass="18700">MLRSLLLFCLVLGAFSSPVPSHLDSFTTFLERNIDTALKEFSDVAPLLEDVDPSRFQFMEFDIETALRKFKADGGDLTTVDVTLQVIKDRWLELSSFTPEQLDVIHPPILEMFVIQANISTWHASDEDKYVADLNNFLLAAKGVADIIGIGPNQKYVFLSLGCVCKL</sequence>